<dbReference type="PANTHER" id="PTHR43829">
    <property type="entry name" value="AQUAPORIN OR AQUAGLYCEROPORIN RELATED"/>
    <property type="match status" value="1"/>
</dbReference>
<dbReference type="PRINTS" id="PR00783">
    <property type="entry name" value="MINTRINSICP"/>
</dbReference>
<feature type="transmembrane region" description="Helical" evidence="8">
    <location>
        <begin position="86"/>
        <end position="105"/>
    </location>
</feature>
<dbReference type="RefSeq" id="WP_046317762.1">
    <property type="nucleotide sequence ID" value="NZ_JAMBJK010000022.1"/>
</dbReference>
<organism evidence="9 10">
    <name type="scientific">Bombilactobacillus mellifer</name>
    <dbReference type="NCBI Taxonomy" id="1218492"/>
    <lineage>
        <taxon>Bacteria</taxon>
        <taxon>Bacillati</taxon>
        <taxon>Bacillota</taxon>
        <taxon>Bacilli</taxon>
        <taxon>Lactobacillales</taxon>
        <taxon>Lactobacillaceae</taxon>
        <taxon>Bombilactobacillus</taxon>
    </lineage>
</organism>
<dbReference type="InterPro" id="IPR023271">
    <property type="entry name" value="Aquaporin-like"/>
</dbReference>
<dbReference type="InterPro" id="IPR000425">
    <property type="entry name" value="MIP"/>
</dbReference>
<reference evidence="9 10" key="1">
    <citation type="submission" date="2015-01" db="EMBL/GenBank/DDBJ databases">
        <title>Comparative genomics of the lactic acid bacteria isolated from the honey bee gut.</title>
        <authorList>
            <person name="Ellegaard K.M."/>
            <person name="Tamarit D."/>
            <person name="Javelind E."/>
            <person name="Olofsson T."/>
            <person name="Andersson S.G."/>
            <person name="Vasquez A."/>
        </authorList>
    </citation>
    <scope>NUCLEOTIDE SEQUENCE [LARGE SCALE GENOMIC DNA]</scope>
    <source>
        <strain evidence="9 10">Bin4</strain>
    </source>
</reference>
<dbReference type="STRING" id="1218492.JG30_15510"/>
<evidence type="ECO:0000256" key="7">
    <source>
        <dbReference type="RuleBase" id="RU000477"/>
    </source>
</evidence>
<dbReference type="GO" id="GO:0005886">
    <property type="term" value="C:plasma membrane"/>
    <property type="evidence" value="ECO:0007669"/>
    <property type="project" value="TreeGrafter"/>
</dbReference>
<keyword evidence="3 7" id="KW-0813">Transport</keyword>
<feature type="transmembrane region" description="Helical" evidence="8">
    <location>
        <begin position="132"/>
        <end position="153"/>
    </location>
</feature>
<proteinExistence type="inferred from homology"/>
<evidence type="ECO:0000313" key="9">
    <source>
        <dbReference type="EMBL" id="KJY60428.1"/>
    </source>
</evidence>
<dbReference type="GO" id="GO:0015254">
    <property type="term" value="F:glycerol channel activity"/>
    <property type="evidence" value="ECO:0007669"/>
    <property type="project" value="TreeGrafter"/>
</dbReference>
<dbReference type="Proteomes" id="UP000033558">
    <property type="component" value="Unassembled WGS sequence"/>
</dbReference>
<protein>
    <submittedName>
        <fullName evidence="9">Glycerol uptake facilitator</fullName>
    </submittedName>
</protein>
<gene>
    <name evidence="9" type="primary">glpF</name>
    <name evidence="9" type="ORF">JG30_15510</name>
</gene>
<evidence type="ECO:0000256" key="5">
    <source>
        <dbReference type="ARBA" id="ARBA00022989"/>
    </source>
</evidence>
<feature type="transmembrane region" description="Helical" evidence="8">
    <location>
        <begin position="38"/>
        <end position="56"/>
    </location>
</feature>
<keyword evidence="4 7" id="KW-0812">Transmembrane</keyword>
<sequence>MSSYLAEFLGTTLLVLIGDGVCANNTLEKTKSHNGGPVMILLGWCLAVGVPAGLFGDVSGGHFNPVFTIGLAIAGLFPWNHVLGYIIAQMAGGFLGAVMVWFFYYNHFQNSPSVSAEDKLAIFTTTPAIRNYFFNTFSELLATMVLIFSLFGLSSKTPVAGVSTFNVAAGILMVGTGLGGTTGFSLNPARDFSPRLAHAILPIQGKGSSDWAYSWVPIVGPLIGATIGAFLYKAVF</sequence>
<evidence type="ECO:0000256" key="6">
    <source>
        <dbReference type="ARBA" id="ARBA00023136"/>
    </source>
</evidence>
<evidence type="ECO:0000256" key="2">
    <source>
        <dbReference type="ARBA" id="ARBA00006175"/>
    </source>
</evidence>
<dbReference type="AlphaFoldDB" id="A0A0F4LQ39"/>
<dbReference type="PATRIC" id="fig|1218492.5.peg.1607"/>
<name>A0A0F4LQ39_9LACO</name>
<evidence type="ECO:0000256" key="8">
    <source>
        <dbReference type="SAM" id="Phobius"/>
    </source>
</evidence>
<feature type="transmembrane region" description="Helical" evidence="8">
    <location>
        <begin position="212"/>
        <end position="232"/>
    </location>
</feature>
<keyword evidence="10" id="KW-1185">Reference proteome</keyword>
<feature type="transmembrane region" description="Helical" evidence="8">
    <location>
        <begin position="6"/>
        <end position="26"/>
    </location>
</feature>
<dbReference type="EMBL" id="JXJQ01000011">
    <property type="protein sequence ID" value="KJY60428.1"/>
    <property type="molecule type" value="Genomic_DNA"/>
</dbReference>
<comment type="similarity">
    <text evidence="2 7">Belongs to the MIP/aquaporin (TC 1.A.8) family.</text>
</comment>
<accession>A0A0F4LQ39</accession>
<comment type="caution">
    <text evidence="9">The sequence shown here is derived from an EMBL/GenBank/DDBJ whole genome shotgun (WGS) entry which is preliminary data.</text>
</comment>
<dbReference type="Gene3D" id="1.20.1080.10">
    <property type="entry name" value="Glycerol uptake facilitator protein"/>
    <property type="match status" value="1"/>
</dbReference>
<evidence type="ECO:0000256" key="4">
    <source>
        <dbReference type="ARBA" id="ARBA00022692"/>
    </source>
</evidence>
<dbReference type="HOGENOM" id="CLU_020019_9_2_9"/>
<evidence type="ECO:0000313" key="10">
    <source>
        <dbReference type="Proteomes" id="UP000033558"/>
    </source>
</evidence>
<dbReference type="InterPro" id="IPR050363">
    <property type="entry name" value="MIP/Aquaporin"/>
</dbReference>
<dbReference type="SUPFAM" id="SSF81338">
    <property type="entry name" value="Aquaporin-like"/>
    <property type="match status" value="1"/>
</dbReference>
<dbReference type="OrthoDB" id="9807293at2"/>
<keyword evidence="5 8" id="KW-1133">Transmembrane helix</keyword>
<feature type="transmembrane region" description="Helical" evidence="8">
    <location>
        <begin position="165"/>
        <end position="186"/>
    </location>
</feature>
<evidence type="ECO:0000256" key="3">
    <source>
        <dbReference type="ARBA" id="ARBA00022448"/>
    </source>
</evidence>
<evidence type="ECO:0000256" key="1">
    <source>
        <dbReference type="ARBA" id="ARBA00004141"/>
    </source>
</evidence>
<keyword evidence="6 8" id="KW-0472">Membrane</keyword>
<feature type="transmembrane region" description="Helical" evidence="8">
    <location>
        <begin position="62"/>
        <end position="79"/>
    </location>
</feature>
<comment type="subcellular location">
    <subcellularLocation>
        <location evidence="1">Membrane</location>
        <topology evidence="1">Multi-pass membrane protein</topology>
    </subcellularLocation>
</comment>
<dbReference type="PANTHER" id="PTHR43829:SF9">
    <property type="entry name" value="AQUAPORIN-9"/>
    <property type="match status" value="1"/>
</dbReference>
<dbReference type="Pfam" id="PF00230">
    <property type="entry name" value="MIP"/>
    <property type="match status" value="1"/>
</dbReference>